<dbReference type="RefSeq" id="WP_010599241.1">
    <property type="nucleotide sequence ID" value="NZ_JAPJUH010000002.1"/>
</dbReference>
<accession>A0A9X3DBF5</accession>
<name>A0A9X3DBF5_9SPHI</name>
<gene>
    <name evidence="3" type="ORF">OQZ29_05560</name>
</gene>
<evidence type="ECO:0000313" key="4">
    <source>
        <dbReference type="Proteomes" id="UP001142592"/>
    </source>
</evidence>
<feature type="transmembrane region" description="Helical" evidence="2">
    <location>
        <begin position="208"/>
        <end position="226"/>
    </location>
</feature>
<feature type="compositionally biased region" description="Acidic residues" evidence="1">
    <location>
        <begin position="186"/>
        <end position="197"/>
    </location>
</feature>
<organism evidence="3 4">
    <name type="scientific">Pedobacter agri</name>
    <dbReference type="NCBI Taxonomy" id="454586"/>
    <lineage>
        <taxon>Bacteria</taxon>
        <taxon>Pseudomonadati</taxon>
        <taxon>Bacteroidota</taxon>
        <taxon>Sphingobacteriia</taxon>
        <taxon>Sphingobacteriales</taxon>
        <taxon>Sphingobacteriaceae</taxon>
        <taxon>Pedobacter</taxon>
    </lineage>
</organism>
<keyword evidence="2" id="KW-1133">Transmembrane helix</keyword>
<proteinExistence type="predicted"/>
<evidence type="ECO:0000313" key="3">
    <source>
        <dbReference type="EMBL" id="MCX3264202.1"/>
    </source>
</evidence>
<feature type="region of interest" description="Disordered" evidence="1">
    <location>
        <begin position="168"/>
        <end position="198"/>
    </location>
</feature>
<reference evidence="3" key="1">
    <citation type="submission" date="2022-11" db="EMBL/GenBank/DDBJ databases">
        <authorList>
            <person name="Graham C."/>
            <person name="Newman J.D."/>
        </authorList>
    </citation>
    <scope>NUCLEOTIDE SEQUENCE</scope>
    <source>
        <strain evidence="3">DSM 19486</strain>
    </source>
</reference>
<keyword evidence="2" id="KW-0472">Membrane</keyword>
<evidence type="ECO:0000256" key="1">
    <source>
        <dbReference type="SAM" id="MobiDB-lite"/>
    </source>
</evidence>
<keyword evidence="4" id="KW-1185">Reference proteome</keyword>
<protein>
    <submittedName>
        <fullName evidence="3">Uncharacterized protein</fullName>
    </submittedName>
</protein>
<keyword evidence="2" id="KW-0812">Transmembrane</keyword>
<dbReference type="Proteomes" id="UP001142592">
    <property type="component" value="Unassembled WGS sequence"/>
</dbReference>
<evidence type="ECO:0000256" key="2">
    <source>
        <dbReference type="SAM" id="Phobius"/>
    </source>
</evidence>
<feature type="transmembrane region" description="Helical" evidence="2">
    <location>
        <begin position="334"/>
        <end position="356"/>
    </location>
</feature>
<dbReference type="AlphaFoldDB" id="A0A9X3DBF5"/>
<dbReference type="EMBL" id="JAPJUH010000002">
    <property type="protein sequence ID" value="MCX3264202.1"/>
    <property type="molecule type" value="Genomic_DNA"/>
</dbReference>
<sequence>MFEDYKRELLEFYFLKKKSNQLSTAMENPERLKLRKECIRIYAIKNSKEDRDIIKDFFDPLGKYEDLFKSIDRFELDKFRPLVNFLTKGTVIRDEEPVKLLAWLIEFHSYQDWKVKKYGAGLNSYLGTSEDENSSDTNENFDMEEGKGEIAEADEDCHYDDLEKLLQHPEPTEDNDNENLTTSQDETQEEDVEETQSFEEKRNSYRKFAVYSIAGFLIFSIAIILQQSGWFESDTLPTEKCMYWDGDKYVSVECEKSNTQTGIIPLQKSLYKNFKKIGWSDTLSKNAVGKVWYAKRNGEYEFFTDSGVHPVDSKKKLKPLSNYIISNHLSYHRFVLQIVGWGISLVIILLIVFFLIKKLLRKKHVKHRLAQ</sequence>
<comment type="caution">
    <text evidence="3">The sequence shown here is derived from an EMBL/GenBank/DDBJ whole genome shotgun (WGS) entry which is preliminary data.</text>
</comment>